<dbReference type="InterPro" id="IPR036063">
    <property type="entry name" value="Smr_dom_sf"/>
</dbReference>
<organism evidence="3 4">
    <name type="scientific">Methylobacterium oryzihabitans</name>
    <dbReference type="NCBI Taxonomy" id="2499852"/>
    <lineage>
        <taxon>Bacteria</taxon>
        <taxon>Pseudomonadati</taxon>
        <taxon>Pseudomonadota</taxon>
        <taxon>Alphaproteobacteria</taxon>
        <taxon>Hyphomicrobiales</taxon>
        <taxon>Methylobacteriaceae</taxon>
        <taxon>Methylobacterium</taxon>
    </lineage>
</organism>
<evidence type="ECO:0000313" key="3">
    <source>
        <dbReference type="EMBL" id="RVU21164.1"/>
    </source>
</evidence>
<comment type="caution">
    <text evidence="3">The sequence shown here is derived from an EMBL/GenBank/DDBJ whole genome shotgun (WGS) entry which is preliminary data.</text>
</comment>
<dbReference type="AlphaFoldDB" id="A0A3S2VEF9"/>
<evidence type="ECO:0000313" key="4">
    <source>
        <dbReference type="Proteomes" id="UP000286997"/>
    </source>
</evidence>
<dbReference type="Pfam" id="PF01713">
    <property type="entry name" value="Smr"/>
    <property type="match status" value="1"/>
</dbReference>
<dbReference type="Proteomes" id="UP000286997">
    <property type="component" value="Unassembled WGS sequence"/>
</dbReference>
<dbReference type="OrthoDB" id="7165597at2"/>
<accession>A0A3S2VEF9</accession>
<name>A0A3S2VEF9_9HYPH</name>
<keyword evidence="4" id="KW-1185">Reference proteome</keyword>
<dbReference type="PANTHER" id="PTHR35562">
    <property type="entry name" value="DNA ENDONUCLEASE SMRA-RELATED"/>
    <property type="match status" value="1"/>
</dbReference>
<protein>
    <submittedName>
        <fullName evidence="3">DNA mismatch repair protein MutS</fullName>
    </submittedName>
</protein>
<dbReference type="SUPFAM" id="SSF160443">
    <property type="entry name" value="SMR domain-like"/>
    <property type="match status" value="1"/>
</dbReference>
<evidence type="ECO:0000259" key="2">
    <source>
        <dbReference type="PROSITE" id="PS50828"/>
    </source>
</evidence>
<feature type="domain" description="Smr" evidence="2">
    <location>
        <begin position="106"/>
        <end position="193"/>
    </location>
</feature>
<dbReference type="PROSITE" id="PS50828">
    <property type="entry name" value="SMR"/>
    <property type="match status" value="1"/>
</dbReference>
<dbReference type="EMBL" id="SACP01000002">
    <property type="protein sequence ID" value="RVU21164.1"/>
    <property type="molecule type" value="Genomic_DNA"/>
</dbReference>
<dbReference type="PANTHER" id="PTHR35562:SF2">
    <property type="entry name" value="DNA ENDONUCLEASE SMRA-RELATED"/>
    <property type="match status" value="1"/>
</dbReference>
<evidence type="ECO:0000256" key="1">
    <source>
        <dbReference type="SAM" id="MobiDB-lite"/>
    </source>
</evidence>
<feature type="region of interest" description="Disordered" evidence="1">
    <location>
        <begin position="29"/>
        <end position="85"/>
    </location>
</feature>
<feature type="compositionally biased region" description="Pro residues" evidence="1">
    <location>
        <begin position="74"/>
        <end position="85"/>
    </location>
</feature>
<feature type="compositionally biased region" description="Pro residues" evidence="1">
    <location>
        <begin position="42"/>
        <end position="67"/>
    </location>
</feature>
<dbReference type="Gene3D" id="3.30.1370.110">
    <property type="match status" value="1"/>
</dbReference>
<dbReference type="PRINTS" id="PR01217">
    <property type="entry name" value="PRICHEXTENSN"/>
</dbReference>
<dbReference type="InterPro" id="IPR002625">
    <property type="entry name" value="Smr_dom"/>
</dbReference>
<proteinExistence type="predicted"/>
<dbReference type="RefSeq" id="WP_127727383.1">
    <property type="nucleotide sequence ID" value="NZ_SACP01000002.1"/>
</dbReference>
<sequence>MRPPRRPRQLSAEERSLWAEIARLIKPLRRPEAPAPTLARPRPAPEPAPVAKAPPPPPAPLPRPPWAAPAALRPSPPPPALPPLAPLERRVRTGLKRGSRSVDAVIDLHGMRQAEAHGALIGFLNRSRGAGHTVVLVVTGKGGAGGDIDRERGVLRRSVPHWLRLPEMRALVLGFEEASLHHGGSGALYVRLRRR</sequence>
<gene>
    <name evidence="3" type="ORF">EOE48_03445</name>
</gene>
<reference evidence="3 4" key="1">
    <citation type="submission" date="2019-01" db="EMBL/GenBank/DDBJ databases">
        <authorList>
            <person name="Chen W.-M."/>
        </authorList>
    </citation>
    <scope>NUCLEOTIDE SEQUENCE [LARGE SCALE GENOMIC DNA]</scope>
    <source>
        <strain evidence="3 4">TER-1</strain>
    </source>
</reference>